<evidence type="ECO:0000313" key="5">
    <source>
        <dbReference type="Proteomes" id="UP001165586"/>
    </source>
</evidence>
<evidence type="ECO:0000259" key="2">
    <source>
        <dbReference type="Pfam" id="PF01494"/>
    </source>
</evidence>
<dbReference type="EMBL" id="JANLCJ010000001">
    <property type="protein sequence ID" value="MCS5732790.1"/>
    <property type="molecule type" value="Genomic_DNA"/>
</dbReference>
<feature type="domain" description="FAD-binding" evidence="2">
    <location>
        <begin position="303"/>
        <end position="365"/>
    </location>
</feature>
<dbReference type="PANTHER" id="PTHR47469">
    <property type="entry name" value="MONOOXYGENASE-LIKE"/>
    <property type="match status" value="1"/>
</dbReference>
<protein>
    <submittedName>
        <fullName evidence="4">FAD-dependent monooxygenase</fullName>
    </submittedName>
</protein>
<dbReference type="InterPro" id="IPR053212">
    <property type="entry name" value="DHP_3-monooxygenase"/>
</dbReference>
<dbReference type="SUPFAM" id="SSF54373">
    <property type="entry name" value="FAD-linked reductases, C-terminal domain"/>
    <property type="match status" value="1"/>
</dbReference>
<feature type="domain" description="2,6-dihydroxypyridine 3-monooxygenase substrate binding" evidence="3">
    <location>
        <begin position="175"/>
        <end position="301"/>
    </location>
</feature>
<accession>A0ABT2H006</accession>
<dbReference type="RefSeq" id="WP_259537445.1">
    <property type="nucleotide sequence ID" value="NZ_JANLCJ010000001.1"/>
</dbReference>
<keyword evidence="1" id="KW-1133">Transmembrane helix</keyword>
<dbReference type="Gene3D" id="3.50.50.60">
    <property type="entry name" value="FAD/NAD(P)-binding domain"/>
    <property type="match status" value="2"/>
</dbReference>
<dbReference type="Proteomes" id="UP001165586">
    <property type="component" value="Unassembled WGS sequence"/>
</dbReference>
<dbReference type="NCBIfam" id="NF005566">
    <property type="entry name" value="PRK07236.1"/>
    <property type="match status" value="1"/>
</dbReference>
<dbReference type="GO" id="GO:0004497">
    <property type="term" value="F:monooxygenase activity"/>
    <property type="evidence" value="ECO:0007669"/>
    <property type="project" value="UniProtKB-KW"/>
</dbReference>
<keyword evidence="4" id="KW-0560">Oxidoreductase</keyword>
<proteinExistence type="predicted"/>
<gene>
    <name evidence="4" type="ORF">N1032_03415</name>
</gene>
<organism evidence="4 5">
    <name type="scientific">Herbiconiux daphne</name>
    <dbReference type="NCBI Taxonomy" id="2970914"/>
    <lineage>
        <taxon>Bacteria</taxon>
        <taxon>Bacillati</taxon>
        <taxon>Actinomycetota</taxon>
        <taxon>Actinomycetes</taxon>
        <taxon>Micrococcales</taxon>
        <taxon>Microbacteriaceae</taxon>
        <taxon>Herbiconiux</taxon>
    </lineage>
</organism>
<dbReference type="InterPro" id="IPR002938">
    <property type="entry name" value="FAD-bd"/>
</dbReference>
<evidence type="ECO:0000256" key="1">
    <source>
        <dbReference type="SAM" id="Phobius"/>
    </source>
</evidence>
<feature type="transmembrane region" description="Helical" evidence="1">
    <location>
        <begin position="12"/>
        <end position="31"/>
    </location>
</feature>
<reference evidence="4" key="1">
    <citation type="submission" date="2022-08" db="EMBL/GenBank/DDBJ databases">
        <authorList>
            <person name="Deng Y."/>
            <person name="Han X.-F."/>
            <person name="Zhang Y.-Q."/>
        </authorList>
    </citation>
    <scope>NUCLEOTIDE SEQUENCE</scope>
    <source>
        <strain evidence="4">CPCC 203386</strain>
    </source>
</reference>
<name>A0ABT2H006_9MICO</name>
<sequence>MNRDRDPAMPDRLRIAVVGGSIGGLFAATLLTRAGHDVTVFERSTHGLARRGAGLVAQQELFELLRRLGREDAGRVGVIAHERITLDRSGRIASRDPSPQTQLSWDHLYEVLLELLPPDAYRLASPVEGVDSTEQHATVHFADGRHEQVDLVVGADGLNSVVRPTVAPEHHANTYAGYVTWRGLVPERTLPEAAGLLLDRFAFFNGPNAHMLGYLVPGAAGEVQRGSRRYNWVWYRPLTPQQLDALMVTSGRGRGGVSLAPGQLPTGLRTELVDAAHRELPEPFAVAVAAEGEPFLQAIFDYVPPRMARGRVALLGDAAVMVRPHTAMGAAKAAGDAMTLAALLGELPLPEALARYDRERLPVGRWISDYGRRLAASLPFTS</sequence>
<dbReference type="PRINTS" id="PR00420">
    <property type="entry name" value="RNGMNOXGNASE"/>
</dbReference>
<keyword evidence="4" id="KW-0503">Monooxygenase</keyword>
<dbReference type="Pfam" id="PF22607">
    <property type="entry name" value="FAD_binding-like"/>
    <property type="match status" value="1"/>
</dbReference>
<keyword evidence="1" id="KW-0812">Transmembrane</keyword>
<keyword evidence="1" id="KW-0472">Membrane</keyword>
<evidence type="ECO:0000259" key="3">
    <source>
        <dbReference type="Pfam" id="PF22607"/>
    </source>
</evidence>
<dbReference type="SUPFAM" id="SSF51905">
    <property type="entry name" value="FAD/NAD(P)-binding domain"/>
    <property type="match status" value="1"/>
</dbReference>
<comment type="caution">
    <text evidence="4">The sequence shown here is derived from an EMBL/GenBank/DDBJ whole genome shotgun (WGS) entry which is preliminary data.</text>
</comment>
<feature type="domain" description="FAD-binding" evidence="2">
    <location>
        <begin position="14"/>
        <end position="173"/>
    </location>
</feature>
<dbReference type="InterPro" id="IPR036188">
    <property type="entry name" value="FAD/NAD-bd_sf"/>
</dbReference>
<dbReference type="Pfam" id="PF01494">
    <property type="entry name" value="FAD_binding_3"/>
    <property type="match status" value="2"/>
</dbReference>
<dbReference type="PANTHER" id="PTHR47469:SF2">
    <property type="entry name" value="OS06G0597600 PROTEIN"/>
    <property type="match status" value="1"/>
</dbReference>
<dbReference type="InterPro" id="IPR054707">
    <property type="entry name" value="DhpH_subs-bd"/>
</dbReference>
<keyword evidence="5" id="KW-1185">Reference proteome</keyword>
<evidence type="ECO:0000313" key="4">
    <source>
        <dbReference type="EMBL" id="MCS5732790.1"/>
    </source>
</evidence>